<evidence type="ECO:0000313" key="3">
    <source>
        <dbReference type="EMBL" id="KHM51660.1"/>
    </source>
</evidence>
<dbReference type="GO" id="GO:0004020">
    <property type="term" value="F:adenylylsulfate kinase activity"/>
    <property type="evidence" value="ECO:0007669"/>
    <property type="project" value="InterPro"/>
</dbReference>
<dbReference type="SUPFAM" id="SSF52540">
    <property type="entry name" value="P-loop containing nucleoside triphosphate hydrolases"/>
    <property type="match status" value="1"/>
</dbReference>
<dbReference type="STRING" id="82374.NZ47_09325"/>
<dbReference type="GO" id="GO:0005737">
    <property type="term" value="C:cytoplasm"/>
    <property type="evidence" value="ECO:0007669"/>
    <property type="project" value="TreeGrafter"/>
</dbReference>
<sequence length="159" mass="17676">MSGTVYWITGLSGAGKTTVGKILYGKLKQKKENVALLDGDALRQAIASDLGYSQTERHESARRNAGLCKLLADQGLDVVCCTICMFEEIRQWNRANNEKYFEVYLKVPLEVLKKRNQKNLYEEAPDELVGLGVGMEEPKHPDFVVINDGSKAPGEIAEE</sequence>
<comment type="caution">
    <text evidence="3">The sequence shown here is derived from an EMBL/GenBank/DDBJ whole genome shotgun (WGS) entry which is preliminary data.</text>
</comment>
<dbReference type="Proteomes" id="UP000030993">
    <property type="component" value="Unassembled WGS sequence"/>
</dbReference>
<dbReference type="GO" id="GO:0010134">
    <property type="term" value="P:sulfate assimilation via adenylyl sulfate reduction"/>
    <property type="evidence" value="ECO:0007669"/>
    <property type="project" value="TreeGrafter"/>
</dbReference>
<feature type="domain" description="APS kinase" evidence="2">
    <location>
        <begin position="3"/>
        <end position="145"/>
    </location>
</feature>
<dbReference type="NCBIfam" id="NF004041">
    <property type="entry name" value="PRK05541.1"/>
    <property type="match status" value="1"/>
</dbReference>
<dbReference type="RefSeq" id="WP_039209661.1">
    <property type="nucleotide sequence ID" value="NZ_JSCE01000180.1"/>
</dbReference>
<dbReference type="EMBL" id="JSCE01000180">
    <property type="protein sequence ID" value="KHM51660.1"/>
    <property type="molecule type" value="Genomic_DNA"/>
</dbReference>
<dbReference type="CDD" id="cd02027">
    <property type="entry name" value="APSK"/>
    <property type="match status" value="1"/>
</dbReference>
<proteinExistence type="predicted"/>
<gene>
    <name evidence="3" type="ORF">NZ47_09325</name>
</gene>
<dbReference type="GO" id="GO:0005524">
    <property type="term" value="F:ATP binding"/>
    <property type="evidence" value="ECO:0007669"/>
    <property type="project" value="InterPro"/>
</dbReference>
<dbReference type="Gene3D" id="3.40.50.300">
    <property type="entry name" value="P-loop containing nucleotide triphosphate hydrolases"/>
    <property type="match status" value="1"/>
</dbReference>
<accession>A0A0B2JTK0</accession>
<feature type="non-terminal residue" evidence="3">
    <location>
        <position position="159"/>
    </location>
</feature>
<dbReference type="InterPro" id="IPR050512">
    <property type="entry name" value="Sulf_AdTrans/APS_kinase"/>
</dbReference>
<reference evidence="3 4" key="1">
    <citation type="journal article" date="2013" name="PLoS ONE">
        <title>Identification and characterization of three novel lipases belonging to families II and V from Anaerovibrio lipolyticus 5ST.</title>
        <authorList>
            <person name="Prive F."/>
            <person name="Kaderbhai N.N."/>
            <person name="Girdwood S."/>
            <person name="Worgan H.J."/>
            <person name="Pinloche E."/>
            <person name="Scollan N.D."/>
            <person name="Huws S.A."/>
            <person name="Newbold C.J."/>
        </authorList>
    </citation>
    <scope>NUCLEOTIDE SEQUENCE [LARGE SCALE GENOMIC DNA]</scope>
    <source>
        <strain evidence="3 4">5S</strain>
    </source>
</reference>
<dbReference type="PANTHER" id="PTHR42700">
    <property type="entry name" value="SULFATE ADENYLYLTRANSFERASE"/>
    <property type="match status" value="1"/>
</dbReference>
<dbReference type="Pfam" id="PF01583">
    <property type="entry name" value="APS_kinase"/>
    <property type="match status" value="1"/>
</dbReference>
<protein>
    <recommendedName>
        <fullName evidence="2">APS kinase domain-containing protein</fullName>
    </recommendedName>
</protein>
<evidence type="ECO:0000256" key="1">
    <source>
        <dbReference type="ARBA" id="ARBA00022679"/>
    </source>
</evidence>
<keyword evidence="1" id="KW-0808">Transferase</keyword>
<dbReference type="PANTHER" id="PTHR42700:SF1">
    <property type="entry name" value="SULFATE ADENYLYLTRANSFERASE"/>
    <property type="match status" value="1"/>
</dbReference>
<dbReference type="InterPro" id="IPR027417">
    <property type="entry name" value="P-loop_NTPase"/>
</dbReference>
<organism evidence="3 4">
    <name type="scientific">Anaerovibrio lipolyticus</name>
    <dbReference type="NCBI Taxonomy" id="82374"/>
    <lineage>
        <taxon>Bacteria</taxon>
        <taxon>Bacillati</taxon>
        <taxon>Bacillota</taxon>
        <taxon>Negativicutes</taxon>
        <taxon>Selenomonadales</taxon>
        <taxon>Selenomonadaceae</taxon>
        <taxon>Anaerovibrio</taxon>
    </lineage>
</organism>
<evidence type="ECO:0000259" key="2">
    <source>
        <dbReference type="Pfam" id="PF01583"/>
    </source>
</evidence>
<dbReference type="InterPro" id="IPR059117">
    <property type="entry name" value="APS_kinase_dom"/>
</dbReference>
<name>A0A0B2JTK0_9FIRM</name>
<dbReference type="GO" id="GO:0019379">
    <property type="term" value="P:sulfate assimilation, phosphoadenylyl sulfate reduction by phosphoadenylyl-sulfate reductase (thioredoxin)"/>
    <property type="evidence" value="ECO:0007669"/>
    <property type="project" value="TreeGrafter"/>
</dbReference>
<dbReference type="AlphaFoldDB" id="A0A0B2JTK0"/>
<keyword evidence="4" id="KW-1185">Reference proteome</keyword>
<evidence type="ECO:0000313" key="4">
    <source>
        <dbReference type="Proteomes" id="UP000030993"/>
    </source>
</evidence>
<dbReference type="PRINTS" id="PR01100">
    <property type="entry name" value="SHIKIMTKNASE"/>
</dbReference>
<dbReference type="GO" id="GO:0004781">
    <property type="term" value="F:sulfate adenylyltransferase (ATP) activity"/>
    <property type="evidence" value="ECO:0007669"/>
    <property type="project" value="TreeGrafter"/>
</dbReference>